<evidence type="ECO:0000313" key="3">
    <source>
        <dbReference type="Proteomes" id="UP000805085"/>
    </source>
</evidence>
<dbReference type="SUPFAM" id="SSF55729">
    <property type="entry name" value="Acyl-CoA N-acyltransferases (Nat)"/>
    <property type="match status" value="1"/>
</dbReference>
<feature type="domain" description="N-acetyltransferase" evidence="1">
    <location>
        <begin position="15"/>
        <end position="161"/>
    </location>
</feature>
<dbReference type="Proteomes" id="UP000805085">
    <property type="component" value="Unassembled WGS sequence"/>
</dbReference>
<protein>
    <submittedName>
        <fullName evidence="2">GNAT family N-acetyltransferase</fullName>
    </submittedName>
</protein>
<gene>
    <name evidence="2" type="ORF">HNV10_17000</name>
</gene>
<proteinExistence type="predicted"/>
<dbReference type="InterPro" id="IPR000182">
    <property type="entry name" value="GNAT_dom"/>
</dbReference>
<comment type="caution">
    <text evidence="2">The sequence shown here is derived from an EMBL/GenBank/DDBJ whole genome shotgun (WGS) entry which is preliminary data.</text>
</comment>
<accession>A0ABX2EAF0</accession>
<sequence length="246" mass="29474">MQKKSRKPMKLDFQLNISPTQSDLKKVEKWLIEEDKTSGNGFYCNWAIIEKAFIKKEFITLNHNDLPIGFLVWSEREIYAEIDIMEIKPENRNSGIGKYFFNQIAEFFKEKGFLALKLFCSPIESERFWKKMDFIKFPDRGYSESELTYYKPLIEIKQTTKNNSDNKIELWNVEPYQIKNHKPKWTWEINTNSDKLLLPIIQPCNCNWNLRLTKNGKQIKEDKVKYFSKKNRIEYSPFLLITELNE</sequence>
<reference evidence="2 3" key="1">
    <citation type="journal article" date="2015" name="Int. J. Syst. Evol. Microbiol.">
        <title>Winogradskyella litoriviva sp. nov., isolated from coastal seawater.</title>
        <authorList>
            <person name="Nedashkovskaya O.I."/>
            <person name="Kukhlevskiy A.D."/>
            <person name="Zhukova N.V."/>
            <person name="Kim S.J."/>
            <person name="Rhee S.K."/>
            <person name="Mikhailov V.V."/>
        </authorList>
    </citation>
    <scope>NUCLEOTIDE SEQUENCE [LARGE SCALE GENOMIC DNA]</scope>
    <source>
        <strain evidence="2 3">KMM6491</strain>
    </source>
</reference>
<dbReference type="InterPro" id="IPR016181">
    <property type="entry name" value="Acyl_CoA_acyltransferase"/>
</dbReference>
<dbReference type="CDD" id="cd04301">
    <property type="entry name" value="NAT_SF"/>
    <property type="match status" value="1"/>
</dbReference>
<dbReference type="Gene3D" id="3.40.630.30">
    <property type="match status" value="1"/>
</dbReference>
<dbReference type="Pfam" id="PF00583">
    <property type="entry name" value="Acetyltransf_1"/>
    <property type="match status" value="1"/>
</dbReference>
<name>A0ABX2EAF0_9FLAO</name>
<dbReference type="EMBL" id="JABRWQ010000019">
    <property type="protein sequence ID" value="NRD24951.1"/>
    <property type="molecule type" value="Genomic_DNA"/>
</dbReference>
<organism evidence="2 3">
    <name type="scientific">Winogradskyella litoriviva</name>
    <dbReference type="NCBI Taxonomy" id="1220182"/>
    <lineage>
        <taxon>Bacteria</taxon>
        <taxon>Pseudomonadati</taxon>
        <taxon>Bacteroidota</taxon>
        <taxon>Flavobacteriia</taxon>
        <taxon>Flavobacteriales</taxon>
        <taxon>Flavobacteriaceae</taxon>
        <taxon>Winogradskyella</taxon>
    </lineage>
</organism>
<keyword evidence="3" id="KW-1185">Reference proteome</keyword>
<evidence type="ECO:0000259" key="1">
    <source>
        <dbReference type="PROSITE" id="PS51186"/>
    </source>
</evidence>
<evidence type="ECO:0000313" key="2">
    <source>
        <dbReference type="EMBL" id="NRD24951.1"/>
    </source>
</evidence>
<dbReference type="PROSITE" id="PS51186">
    <property type="entry name" value="GNAT"/>
    <property type="match status" value="1"/>
</dbReference>